<keyword evidence="2" id="KW-1185">Reference proteome</keyword>
<gene>
    <name evidence="1" type="ORF">GCM10011518_17160</name>
</gene>
<protein>
    <submittedName>
        <fullName evidence="1">Uncharacterized protein</fullName>
    </submittedName>
</protein>
<evidence type="ECO:0000313" key="2">
    <source>
        <dbReference type="Proteomes" id="UP000655016"/>
    </source>
</evidence>
<reference evidence="2" key="1">
    <citation type="journal article" date="2019" name="Int. J. Syst. Evol. Microbiol.">
        <title>The Global Catalogue of Microorganisms (GCM) 10K type strain sequencing project: providing services to taxonomists for standard genome sequencing and annotation.</title>
        <authorList>
            <consortium name="The Broad Institute Genomics Platform"/>
            <consortium name="The Broad Institute Genome Sequencing Center for Infectious Disease"/>
            <person name="Wu L."/>
            <person name="Ma J."/>
        </authorList>
    </citation>
    <scope>NUCLEOTIDE SEQUENCE [LARGE SCALE GENOMIC DNA]</scope>
    <source>
        <strain evidence="2">CGMCC 1.16060</strain>
    </source>
</reference>
<name>A0ABQ1U508_9FLAO</name>
<dbReference type="Proteomes" id="UP000655016">
    <property type="component" value="Unassembled WGS sequence"/>
</dbReference>
<evidence type="ECO:0000313" key="1">
    <source>
        <dbReference type="EMBL" id="GGF08508.1"/>
    </source>
</evidence>
<proteinExistence type="predicted"/>
<organism evidence="1 2">
    <name type="scientific">Flavobacterium limi</name>
    <dbReference type="NCBI Taxonomy" id="2045105"/>
    <lineage>
        <taxon>Bacteria</taxon>
        <taxon>Pseudomonadati</taxon>
        <taxon>Bacteroidota</taxon>
        <taxon>Flavobacteriia</taxon>
        <taxon>Flavobacteriales</taxon>
        <taxon>Flavobacteriaceae</taxon>
        <taxon>Flavobacterium</taxon>
    </lineage>
</organism>
<dbReference type="EMBL" id="BMKP01000003">
    <property type="protein sequence ID" value="GGF08508.1"/>
    <property type="molecule type" value="Genomic_DNA"/>
</dbReference>
<sequence>MKILERFENYTRHNSSSSGFFLEKNKKNKKNEKNEKNVLILNRLKNNLIFVKVLIGKYHHAIYVIAEIK</sequence>
<comment type="caution">
    <text evidence="1">The sequence shown here is derived from an EMBL/GenBank/DDBJ whole genome shotgun (WGS) entry which is preliminary data.</text>
</comment>
<dbReference type="RefSeq" id="WP_163393915.1">
    <property type="nucleotide sequence ID" value="NZ_BMKP01000003.1"/>
</dbReference>
<accession>A0ABQ1U508</accession>